<feature type="transmembrane region" description="Helical" evidence="1">
    <location>
        <begin position="220"/>
        <end position="237"/>
    </location>
</feature>
<dbReference type="PANTHER" id="PTHR20992">
    <property type="entry name" value="AT15442P-RELATED"/>
    <property type="match status" value="1"/>
</dbReference>
<comment type="caution">
    <text evidence="2">The sequence shown here is derived from an EMBL/GenBank/DDBJ whole genome shotgun (WGS) entry which is preliminary data.</text>
</comment>
<dbReference type="RefSeq" id="WP_119950497.1">
    <property type="nucleotide sequence ID" value="NZ_QZEZ01000004.1"/>
</dbReference>
<feature type="transmembrane region" description="Helical" evidence="1">
    <location>
        <begin position="276"/>
        <end position="297"/>
    </location>
</feature>
<reference evidence="2 3" key="1">
    <citation type="submission" date="2018-09" db="EMBL/GenBank/DDBJ databases">
        <title>YIM 75000 draft genome.</title>
        <authorList>
            <person name="Tang S."/>
            <person name="Feng Y."/>
        </authorList>
    </citation>
    <scope>NUCLEOTIDE SEQUENCE [LARGE SCALE GENOMIC DNA]</scope>
    <source>
        <strain evidence="2 3">YIM 75000</strain>
    </source>
</reference>
<keyword evidence="3" id="KW-1185">Reference proteome</keyword>
<dbReference type="EMBL" id="QZEZ01000004">
    <property type="protein sequence ID" value="RJK96071.1"/>
    <property type="molecule type" value="Genomic_DNA"/>
</dbReference>
<dbReference type="NCBIfam" id="TIGR00271">
    <property type="entry name" value="uncharacterized hydrophobic domain"/>
    <property type="match status" value="1"/>
</dbReference>
<evidence type="ECO:0000313" key="2">
    <source>
        <dbReference type="EMBL" id="RJK96071.1"/>
    </source>
</evidence>
<feature type="transmembrane region" description="Helical" evidence="1">
    <location>
        <begin position="116"/>
        <end position="135"/>
    </location>
</feature>
<feature type="transmembrane region" description="Helical" evidence="1">
    <location>
        <begin position="244"/>
        <end position="270"/>
    </location>
</feature>
<feature type="transmembrane region" description="Helical" evidence="1">
    <location>
        <begin position="174"/>
        <end position="200"/>
    </location>
</feature>
<dbReference type="Proteomes" id="UP000265614">
    <property type="component" value="Unassembled WGS sequence"/>
</dbReference>
<keyword evidence="1" id="KW-0812">Transmembrane</keyword>
<evidence type="ECO:0000313" key="3">
    <source>
        <dbReference type="Proteomes" id="UP000265614"/>
    </source>
</evidence>
<keyword evidence="1" id="KW-1133">Transmembrane helix</keyword>
<dbReference type="PANTHER" id="PTHR20992:SF9">
    <property type="entry name" value="AT15442P-RELATED"/>
    <property type="match status" value="1"/>
</dbReference>
<protein>
    <submittedName>
        <fullName evidence="2">DUF389 domain-containing protein</fullName>
    </submittedName>
</protein>
<dbReference type="OrthoDB" id="8061853at2"/>
<dbReference type="AlphaFoldDB" id="A0A3A3Z0N5"/>
<gene>
    <name evidence="2" type="ORF">D5H78_11010</name>
</gene>
<feature type="transmembrane region" description="Helical" evidence="1">
    <location>
        <begin position="141"/>
        <end position="162"/>
    </location>
</feature>
<evidence type="ECO:0000256" key="1">
    <source>
        <dbReference type="SAM" id="Phobius"/>
    </source>
</evidence>
<keyword evidence="1" id="KW-0472">Membrane</keyword>
<accession>A0A3A3Z0N5</accession>
<organism evidence="2 3">
    <name type="scientific">Vallicoccus soli</name>
    <dbReference type="NCBI Taxonomy" id="2339232"/>
    <lineage>
        <taxon>Bacteria</taxon>
        <taxon>Bacillati</taxon>
        <taxon>Actinomycetota</taxon>
        <taxon>Actinomycetes</taxon>
        <taxon>Motilibacterales</taxon>
        <taxon>Vallicoccaceae</taxon>
        <taxon>Vallicoccus</taxon>
    </lineage>
</organism>
<name>A0A3A3Z0N5_9ACTN</name>
<proteinExistence type="predicted"/>
<dbReference type="InterPro" id="IPR005240">
    <property type="entry name" value="DUF389"/>
</dbReference>
<dbReference type="Pfam" id="PF04087">
    <property type="entry name" value="DUF389"/>
    <property type="match status" value="1"/>
</dbReference>
<sequence length="318" mass="32588">MLHLRLIVPPDRTPAVHELLARHEGVTHVVHLPGAAVQPPGDVVTADVAREAADSLVEDLTALGVAERGALTLDAVDLSVSRGAREAEEEAPGHGSDAIVWEQVAAGTQEESTLSVTFLALMAIATVLAGIGVLLDSPILVIGAMVVGPEFGPTAGTCVALVQRRWRPAARSATALLVGFPVGALATVLSTWLLTWWGLVDRSLLEAPRPLTDFIWRPDALSFVVALLAGVAGTLSLTSAKSGALVGVVISVTTVPAAANAAVAVAYGVADEAVGSAVQLVLNLAGIVLACLLTLLVQRRAWARRGAGLRPRTGAGAG</sequence>